<comment type="similarity">
    <text evidence="1">Belongs to the UPF0177 family.</text>
</comment>
<dbReference type="AlphaFoldDB" id="A0A511DTT6"/>
<evidence type="ECO:0000256" key="2">
    <source>
        <dbReference type="SAM" id="Phobius"/>
    </source>
</evidence>
<feature type="transmembrane region" description="Helical" evidence="2">
    <location>
        <begin position="5"/>
        <end position="23"/>
    </location>
</feature>
<dbReference type="RefSeq" id="WP_054769068.1">
    <property type="nucleotide sequence ID" value="NZ_BJVK01000010.1"/>
</dbReference>
<reference evidence="4" key="1">
    <citation type="submission" date="2019-07" db="EMBL/GenBank/DDBJ databases">
        <title>Whole genome shotgun sequence of Lactobacillus kefiri NBRC 15888.</title>
        <authorList>
            <person name="Hosoyama A."/>
            <person name="Uohara A."/>
            <person name="Ohji S."/>
            <person name="Ichikawa N."/>
        </authorList>
    </citation>
    <scope>NUCLEOTIDE SEQUENCE [LARGE SCALE GENOMIC DNA]</scope>
    <source>
        <strain evidence="4">NBRC 15888</strain>
    </source>
</reference>
<feature type="transmembrane region" description="Helical" evidence="2">
    <location>
        <begin position="173"/>
        <end position="195"/>
    </location>
</feature>
<name>A0A511DTT6_LENKE</name>
<protein>
    <recommendedName>
        <fullName evidence="3">CAAX prenyl protease 2/Lysostaphin resistance protein A-like domain-containing protein</fullName>
    </recommendedName>
</protein>
<evidence type="ECO:0000313" key="4">
    <source>
        <dbReference type="EMBL" id="GEL28241.1"/>
    </source>
</evidence>
<dbReference type="GO" id="GO:0080120">
    <property type="term" value="P:CAAX-box protein maturation"/>
    <property type="evidence" value="ECO:0007669"/>
    <property type="project" value="UniProtKB-ARBA"/>
</dbReference>
<accession>A0A511DTT6</accession>
<keyword evidence="2" id="KW-0472">Membrane</keyword>
<proteinExistence type="inferred from homology"/>
<dbReference type="InterPro" id="IPR003675">
    <property type="entry name" value="Rce1/LyrA-like_dom"/>
</dbReference>
<sequence length="218" mass="25318">MRKPWTMTTFYLSYGFMIVLWFFGRELINFIEHHYTTGLASDLTSLAIKAVIMVGLGVYWITKTDHQLWITKRKLYNGNFPMVFWIVLAMFVAYLAFLMYGAHHSFYIQSDPLKSGEFISVTVGAGLIEELLFRGFFMNFLMKHYGIFAANIVQAILFQISHFPLYYLEGLTMTGWLVNIANVLPLGLIFGWIFYRTKNLWPGTILHCVWDTGVTLFI</sequence>
<keyword evidence="2" id="KW-0812">Transmembrane</keyword>
<dbReference type="EMBL" id="BJVK01000010">
    <property type="protein sequence ID" value="GEL28241.1"/>
    <property type="molecule type" value="Genomic_DNA"/>
</dbReference>
<feature type="domain" description="CAAX prenyl protease 2/Lysostaphin resistance protein A-like" evidence="3">
    <location>
        <begin position="118"/>
        <end position="212"/>
    </location>
</feature>
<keyword evidence="5" id="KW-1185">Reference proteome</keyword>
<dbReference type="GO" id="GO:0004175">
    <property type="term" value="F:endopeptidase activity"/>
    <property type="evidence" value="ECO:0007669"/>
    <property type="project" value="UniProtKB-ARBA"/>
</dbReference>
<feature type="transmembrane region" description="Helical" evidence="2">
    <location>
        <begin position="115"/>
        <end position="133"/>
    </location>
</feature>
<evidence type="ECO:0000313" key="5">
    <source>
        <dbReference type="Proteomes" id="UP000321893"/>
    </source>
</evidence>
<feature type="transmembrane region" description="Helical" evidence="2">
    <location>
        <begin position="82"/>
        <end position="103"/>
    </location>
</feature>
<gene>
    <name evidence="4" type="ORF">LKE01_10610</name>
</gene>
<comment type="caution">
    <text evidence="4">The sequence shown here is derived from an EMBL/GenBank/DDBJ whole genome shotgun (WGS) entry which is preliminary data.</text>
</comment>
<feature type="transmembrane region" description="Helical" evidence="2">
    <location>
        <begin position="43"/>
        <end position="61"/>
    </location>
</feature>
<evidence type="ECO:0000259" key="3">
    <source>
        <dbReference type="Pfam" id="PF02517"/>
    </source>
</evidence>
<keyword evidence="2" id="KW-1133">Transmembrane helix</keyword>
<dbReference type="STRING" id="1423764.FC95_GL000117"/>
<feature type="transmembrane region" description="Helical" evidence="2">
    <location>
        <begin position="145"/>
        <end position="167"/>
    </location>
</feature>
<dbReference type="Proteomes" id="UP000321893">
    <property type="component" value="Unassembled WGS sequence"/>
</dbReference>
<dbReference type="Pfam" id="PF02517">
    <property type="entry name" value="Rce1-like"/>
    <property type="match status" value="1"/>
</dbReference>
<organism evidence="4 5">
    <name type="scientific">Lentilactobacillus kefiri</name>
    <name type="common">Lactobacillus kefiri</name>
    <dbReference type="NCBI Taxonomy" id="33962"/>
    <lineage>
        <taxon>Bacteria</taxon>
        <taxon>Bacillati</taxon>
        <taxon>Bacillota</taxon>
        <taxon>Bacilli</taxon>
        <taxon>Lactobacillales</taxon>
        <taxon>Lactobacillaceae</taxon>
        <taxon>Lentilactobacillus</taxon>
    </lineage>
</organism>
<evidence type="ECO:0000256" key="1">
    <source>
        <dbReference type="ARBA" id="ARBA00009067"/>
    </source>
</evidence>